<dbReference type="PANTHER" id="PTHR10696:SF56">
    <property type="entry name" value="TAUD_TFDA-LIKE DOMAIN-CONTAINING PROTEIN"/>
    <property type="match status" value="1"/>
</dbReference>
<dbReference type="GO" id="GO:0017000">
    <property type="term" value="P:antibiotic biosynthetic process"/>
    <property type="evidence" value="ECO:0007669"/>
    <property type="project" value="UniProtKB-KW"/>
</dbReference>
<proteinExistence type="predicted"/>
<keyword evidence="1" id="KW-0560">Oxidoreductase</keyword>
<evidence type="ECO:0000313" key="4">
    <source>
        <dbReference type="EMBL" id="GAX78226.1"/>
    </source>
</evidence>
<dbReference type="Gene3D" id="3.60.130.10">
    <property type="entry name" value="Clavaminate synthase-like"/>
    <property type="match status" value="1"/>
</dbReference>
<name>A0A250X5A4_9CHLO</name>
<sequence>MSRKLSSECGKPELKSVAFSYLSSRKVWRSTEECPLSVLKGTSSIMRARKSFTSHACTQGCAMNGCEVAGPQVWLKDDAMNMQEEWAHVLTEPQIQELESAVLSILEGGRASVADNYVHLSRDMSKADFPLPTLGPLLDQVLNEVLEGRGFALIKGFPVERWTRLQIVVAYYGIGLHWGKLRRQNKKAHLIGHVKDIGIDPDYKDPSTRVYLTRAAQPYHVDSSDVVGLMCLKTAKEGGMSSWASSFAVYNEMLHTHPHLAKMLAEPIWYLDRKGEVPVGKQPHFMVPIVNIHQGYLSIYLNDGYYQLAQRHADVPRMSQDQEEALKVFIQLLSSEKFRVDYWLQPGDLQILNNHCCIHTRTAFIDFEEPGLKRHLLRLWAAPKKGWLLPDCFAEPYGGSTVIGDRGGIQIQGFTDCIPLEAE</sequence>
<dbReference type="STRING" id="1157962.A0A250X5A4"/>
<dbReference type="GO" id="GO:0016491">
    <property type="term" value="F:oxidoreductase activity"/>
    <property type="evidence" value="ECO:0007669"/>
    <property type="project" value="UniProtKB-KW"/>
</dbReference>
<dbReference type="SUPFAM" id="SSF51197">
    <property type="entry name" value="Clavaminate synthase-like"/>
    <property type="match status" value="1"/>
</dbReference>
<dbReference type="PANTHER" id="PTHR10696">
    <property type="entry name" value="GAMMA-BUTYROBETAINE HYDROXYLASE-RELATED"/>
    <property type="match status" value="1"/>
</dbReference>
<gene>
    <name evidence="4" type="ORF">CEUSTIGMA_g5668.t1</name>
</gene>
<dbReference type="OrthoDB" id="272271at2759"/>
<keyword evidence="2" id="KW-0045">Antibiotic biosynthesis</keyword>
<dbReference type="InterPro" id="IPR042098">
    <property type="entry name" value="TauD-like_sf"/>
</dbReference>
<evidence type="ECO:0000313" key="5">
    <source>
        <dbReference type="Proteomes" id="UP000232323"/>
    </source>
</evidence>
<protein>
    <recommendedName>
        <fullName evidence="3">TauD/TfdA-like domain-containing protein</fullName>
    </recommendedName>
</protein>
<keyword evidence="5" id="KW-1185">Reference proteome</keyword>
<dbReference type="AlphaFoldDB" id="A0A250X5A4"/>
<dbReference type="InterPro" id="IPR050411">
    <property type="entry name" value="AlphaKG_dependent_hydroxylases"/>
</dbReference>
<evidence type="ECO:0000256" key="1">
    <source>
        <dbReference type="ARBA" id="ARBA00023002"/>
    </source>
</evidence>
<evidence type="ECO:0000259" key="3">
    <source>
        <dbReference type="Pfam" id="PF02668"/>
    </source>
</evidence>
<dbReference type="EMBL" id="BEGY01000030">
    <property type="protein sequence ID" value="GAX78226.1"/>
    <property type="molecule type" value="Genomic_DNA"/>
</dbReference>
<comment type="caution">
    <text evidence="4">The sequence shown here is derived from an EMBL/GenBank/DDBJ whole genome shotgun (WGS) entry which is preliminary data.</text>
</comment>
<evidence type="ECO:0000256" key="2">
    <source>
        <dbReference type="ARBA" id="ARBA00023194"/>
    </source>
</evidence>
<dbReference type="Pfam" id="PF02668">
    <property type="entry name" value="TauD"/>
    <property type="match status" value="1"/>
</dbReference>
<reference evidence="4 5" key="1">
    <citation type="submission" date="2017-08" db="EMBL/GenBank/DDBJ databases">
        <title>Acidophilic green algal genome provides insights into adaptation to an acidic environment.</title>
        <authorList>
            <person name="Hirooka S."/>
            <person name="Hirose Y."/>
            <person name="Kanesaki Y."/>
            <person name="Higuchi S."/>
            <person name="Fujiwara T."/>
            <person name="Onuma R."/>
            <person name="Era A."/>
            <person name="Ohbayashi R."/>
            <person name="Uzuka A."/>
            <person name="Nozaki H."/>
            <person name="Yoshikawa H."/>
            <person name="Miyagishima S.Y."/>
        </authorList>
    </citation>
    <scope>NUCLEOTIDE SEQUENCE [LARGE SCALE GENOMIC DNA]</scope>
    <source>
        <strain evidence="4 5">NIES-2499</strain>
    </source>
</reference>
<organism evidence="4 5">
    <name type="scientific">Chlamydomonas eustigma</name>
    <dbReference type="NCBI Taxonomy" id="1157962"/>
    <lineage>
        <taxon>Eukaryota</taxon>
        <taxon>Viridiplantae</taxon>
        <taxon>Chlorophyta</taxon>
        <taxon>core chlorophytes</taxon>
        <taxon>Chlorophyceae</taxon>
        <taxon>CS clade</taxon>
        <taxon>Chlamydomonadales</taxon>
        <taxon>Chlamydomonadaceae</taxon>
        <taxon>Chlamydomonas</taxon>
    </lineage>
</organism>
<dbReference type="InterPro" id="IPR003819">
    <property type="entry name" value="TauD/TfdA-like"/>
</dbReference>
<feature type="domain" description="TauD/TfdA-like" evidence="3">
    <location>
        <begin position="120"/>
        <end position="380"/>
    </location>
</feature>
<dbReference type="Proteomes" id="UP000232323">
    <property type="component" value="Unassembled WGS sequence"/>
</dbReference>
<accession>A0A250X5A4</accession>